<evidence type="ECO:0000259" key="11">
    <source>
        <dbReference type="Pfam" id="PF18317"/>
    </source>
</evidence>
<dbReference type="InterPro" id="IPR036291">
    <property type="entry name" value="NAD(P)-bd_dom_sf"/>
</dbReference>
<dbReference type="InterPro" id="IPR046346">
    <property type="entry name" value="Aminoacid_DH-like_N_sf"/>
</dbReference>
<dbReference type="PANTHER" id="PTHR21089">
    <property type="entry name" value="SHIKIMATE DEHYDROGENASE"/>
    <property type="match status" value="1"/>
</dbReference>
<dbReference type="GO" id="GO:0008652">
    <property type="term" value="P:amino acid biosynthetic process"/>
    <property type="evidence" value="ECO:0007669"/>
    <property type="project" value="UniProtKB-KW"/>
</dbReference>
<dbReference type="SUPFAM" id="SSF51735">
    <property type="entry name" value="NAD(P)-binding Rossmann-fold domains"/>
    <property type="match status" value="1"/>
</dbReference>
<comment type="pathway">
    <text evidence="1 8">Metabolic intermediate biosynthesis; chorismate biosynthesis; chorismate from D-erythrose 4-phosphate and phosphoenolpyruvate: step 4/7.</text>
</comment>
<keyword evidence="5 8" id="KW-0560">Oxidoreductase</keyword>
<evidence type="ECO:0000256" key="3">
    <source>
        <dbReference type="ARBA" id="ARBA00022605"/>
    </source>
</evidence>
<feature type="binding site" evidence="8">
    <location>
        <begin position="157"/>
        <end position="162"/>
    </location>
    <ligand>
        <name>NADP(+)</name>
        <dbReference type="ChEBI" id="CHEBI:58349"/>
    </ligand>
</feature>
<evidence type="ECO:0000256" key="4">
    <source>
        <dbReference type="ARBA" id="ARBA00022857"/>
    </source>
</evidence>
<dbReference type="NCBIfam" id="TIGR00507">
    <property type="entry name" value="aroE"/>
    <property type="match status" value="1"/>
</dbReference>
<evidence type="ECO:0000256" key="7">
    <source>
        <dbReference type="ARBA" id="ARBA00049442"/>
    </source>
</evidence>
<dbReference type="InterPro" id="IPR013708">
    <property type="entry name" value="Shikimate_DH-bd_N"/>
</dbReference>
<dbReference type="HAMAP" id="MF_00222">
    <property type="entry name" value="Shikimate_DH_AroE"/>
    <property type="match status" value="1"/>
</dbReference>
<dbReference type="Gene3D" id="3.40.50.720">
    <property type="entry name" value="NAD(P)-binding Rossmann-like Domain"/>
    <property type="match status" value="1"/>
</dbReference>
<dbReference type="GO" id="GO:0005829">
    <property type="term" value="C:cytosol"/>
    <property type="evidence" value="ECO:0007669"/>
    <property type="project" value="TreeGrafter"/>
</dbReference>
<evidence type="ECO:0000256" key="6">
    <source>
        <dbReference type="ARBA" id="ARBA00023141"/>
    </source>
</evidence>
<dbReference type="EC" id="1.1.1.25" evidence="2 8"/>
<evidence type="ECO:0000259" key="9">
    <source>
        <dbReference type="Pfam" id="PF01488"/>
    </source>
</evidence>
<feature type="binding site" evidence="8">
    <location>
        <position position="224"/>
    </location>
    <ligand>
        <name>NADP(+)</name>
        <dbReference type="ChEBI" id="CHEBI:58349"/>
    </ligand>
</feature>
<comment type="similarity">
    <text evidence="8">Belongs to the shikimate dehydrogenase family.</text>
</comment>
<feature type="binding site" evidence="8">
    <location>
        <begin position="22"/>
        <end position="24"/>
    </location>
    <ligand>
        <name>shikimate</name>
        <dbReference type="ChEBI" id="CHEBI:36208"/>
    </ligand>
</feature>
<evidence type="ECO:0000313" key="13">
    <source>
        <dbReference type="Proteomes" id="UP000286732"/>
    </source>
</evidence>
<evidence type="ECO:0000256" key="5">
    <source>
        <dbReference type="ARBA" id="ARBA00023002"/>
    </source>
</evidence>
<dbReference type="UniPathway" id="UPA00053">
    <property type="reaction ID" value="UER00087"/>
</dbReference>
<evidence type="ECO:0000256" key="1">
    <source>
        <dbReference type="ARBA" id="ARBA00004871"/>
    </source>
</evidence>
<dbReference type="NCBIfam" id="NF001314">
    <property type="entry name" value="PRK00258.2-2"/>
    <property type="match status" value="1"/>
</dbReference>
<dbReference type="PANTHER" id="PTHR21089:SF1">
    <property type="entry name" value="BIFUNCTIONAL 3-DEHYDROQUINATE DEHYDRATASE_SHIKIMATE DEHYDROGENASE, CHLOROPLASTIC"/>
    <property type="match status" value="1"/>
</dbReference>
<evidence type="ECO:0000259" key="10">
    <source>
        <dbReference type="Pfam" id="PF08501"/>
    </source>
</evidence>
<dbReference type="GO" id="GO:0009423">
    <property type="term" value="P:chorismate biosynthetic process"/>
    <property type="evidence" value="ECO:0007669"/>
    <property type="project" value="UniProtKB-UniRule"/>
</dbReference>
<reference evidence="12 13" key="1">
    <citation type="submission" date="2018-06" db="EMBL/GenBank/DDBJ databases">
        <title>Combined omics and stable isotope probing to characterize newly discovered Mariana Back-Arc vent microbial communities.</title>
        <authorList>
            <person name="Trembath-Reichert E."/>
            <person name="Huber J.A."/>
        </authorList>
    </citation>
    <scope>NUCLEOTIDE SEQUENCE [LARGE SCALE GENOMIC DNA]</scope>
    <source>
        <strain evidence="12">MAG 63_2</strain>
    </source>
</reference>
<comment type="caution">
    <text evidence="8">Lacks conserved residue(s) required for the propagation of feature annotation.</text>
</comment>
<comment type="caution">
    <text evidence="12">The sequence shown here is derived from an EMBL/GenBank/DDBJ whole genome shotgun (WGS) entry which is preliminary data.</text>
</comment>
<dbReference type="CDD" id="cd01065">
    <property type="entry name" value="NAD_bind_Shikimate_DH"/>
    <property type="match status" value="1"/>
</dbReference>
<feature type="binding site" evidence="8">
    <location>
        <position position="226"/>
    </location>
    <ligand>
        <name>shikimate</name>
        <dbReference type="ChEBI" id="CHEBI:36208"/>
    </ligand>
</feature>
<dbReference type="Pfam" id="PF01488">
    <property type="entry name" value="Shikimate_DH"/>
    <property type="match status" value="1"/>
</dbReference>
<feature type="binding site" evidence="8">
    <location>
        <position position="94"/>
    </location>
    <ligand>
        <name>shikimate</name>
        <dbReference type="ChEBI" id="CHEBI:36208"/>
    </ligand>
</feature>
<organism evidence="12 13">
    <name type="scientific">SAR324 cluster bacterium</name>
    <dbReference type="NCBI Taxonomy" id="2024889"/>
    <lineage>
        <taxon>Bacteria</taxon>
        <taxon>Deltaproteobacteria</taxon>
        <taxon>SAR324 cluster</taxon>
    </lineage>
</organism>
<feature type="binding site" evidence="8">
    <location>
        <begin position="133"/>
        <end position="137"/>
    </location>
    <ligand>
        <name>NADP(+)</name>
        <dbReference type="ChEBI" id="CHEBI:58349"/>
    </ligand>
</feature>
<dbReference type="GO" id="GO:0019632">
    <property type="term" value="P:shikimate metabolic process"/>
    <property type="evidence" value="ECO:0007669"/>
    <property type="project" value="InterPro"/>
</dbReference>
<keyword evidence="4 8" id="KW-0521">NADP</keyword>
<dbReference type="Proteomes" id="UP000286732">
    <property type="component" value="Unassembled WGS sequence"/>
</dbReference>
<dbReference type="Pfam" id="PF08501">
    <property type="entry name" value="Shikimate_dh_N"/>
    <property type="match status" value="1"/>
</dbReference>
<proteinExistence type="inferred from homology"/>
<protein>
    <recommendedName>
        <fullName evidence="2 8">Shikimate dehydrogenase (NADP(+))</fullName>
        <shortName evidence="8">SDH</shortName>
        <ecNumber evidence="2 8">1.1.1.25</ecNumber>
    </recommendedName>
</protein>
<feature type="binding site" evidence="8">
    <location>
        <position position="69"/>
    </location>
    <ligand>
        <name>shikimate</name>
        <dbReference type="ChEBI" id="CHEBI:36208"/>
    </ligand>
</feature>
<dbReference type="AlphaFoldDB" id="A0A432GBU5"/>
<dbReference type="GO" id="GO:0050661">
    <property type="term" value="F:NADP binding"/>
    <property type="evidence" value="ECO:0007669"/>
    <property type="project" value="InterPro"/>
</dbReference>
<feature type="binding site" evidence="8">
    <location>
        <position position="109"/>
    </location>
    <ligand>
        <name>shikimate</name>
        <dbReference type="ChEBI" id="CHEBI:36208"/>
    </ligand>
</feature>
<dbReference type="InterPro" id="IPR006151">
    <property type="entry name" value="Shikm_DH/Glu-tRNA_Rdtase"/>
</dbReference>
<dbReference type="GO" id="GO:0009073">
    <property type="term" value="P:aromatic amino acid family biosynthetic process"/>
    <property type="evidence" value="ECO:0007669"/>
    <property type="project" value="UniProtKB-KW"/>
</dbReference>
<dbReference type="EMBL" id="QNZM01000132">
    <property type="protein sequence ID" value="RTZ80985.1"/>
    <property type="molecule type" value="Genomic_DNA"/>
</dbReference>
<gene>
    <name evidence="8" type="primary">aroE</name>
    <name evidence="12" type="ORF">DSY98_03470</name>
</gene>
<name>A0A432GBU5_9DELT</name>
<evidence type="ECO:0000313" key="12">
    <source>
        <dbReference type="EMBL" id="RTZ80985.1"/>
    </source>
</evidence>
<keyword evidence="3 8" id="KW-0028">Amino-acid biosynthesis</keyword>
<feature type="domain" description="SDH C-terminal" evidence="11">
    <location>
        <begin position="247"/>
        <end position="277"/>
    </location>
</feature>
<feature type="binding site" evidence="8">
    <location>
        <position position="247"/>
    </location>
    <ligand>
        <name>NADP(+)</name>
        <dbReference type="ChEBI" id="CHEBI:58349"/>
    </ligand>
</feature>
<accession>A0A432GBU5</accession>
<dbReference type="Gene3D" id="3.40.50.10860">
    <property type="entry name" value="Leucine Dehydrogenase, chain A, domain 1"/>
    <property type="match status" value="1"/>
</dbReference>
<dbReference type="InterPro" id="IPR022893">
    <property type="entry name" value="Shikimate_DH_fam"/>
</dbReference>
<evidence type="ECO:0000256" key="2">
    <source>
        <dbReference type="ARBA" id="ARBA00012962"/>
    </source>
</evidence>
<feature type="binding site" evidence="8">
    <location>
        <position position="254"/>
    </location>
    <ligand>
        <name>shikimate</name>
        <dbReference type="ChEBI" id="CHEBI:36208"/>
    </ligand>
</feature>
<sequence>MTEILSGRTRIYGIIGCPVEHSFSPLMQNAAFDALKIDARYLAFSVKPEQIPQAIAGIRALNIHGVNVTVPHKSSVISCLDEISPLAQLIGAVNTIKNMRGRLIGTNTDVSGFIRSLETLNFSPKHKSIALLGAGGSARAVLAGLADAGATCIFIHNRTVGRAESLVTEFSQKFPDTQLKSVSVKTILETPLDLLVNTTTVGMETDASPLDLSQCRKIKHLADLIYSPPQTRLLKQAEELGIPAINGMGMLLYQGCDAFTFWTGQPAPETVMQEQLLNLV</sequence>
<comment type="catalytic activity">
    <reaction evidence="7 8">
        <text>shikimate + NADP(+) = 3-dehydroshikimate + NADPH + H(+)</text>
        <dbReference type="Rhea" id="RHEA:17737"/>
        <dbReference type="ChEBI" id="CHEBI:15378"/>
        <dbReference type="ChEBI" id="CHEBI:16630"/>
        <dbReference type="ChEBI" id="CHEBI:36208"/>
        <dbReference type="ChEBI" id="CHEBI:57783"/>
        <dbReference type="ChEBI" id="CHEBI:58349"/>
        <dbReference type="EC" id="1.1.1.25"/>
    </reaction>
</comment>
<dbReference type="NCBIfam" id="NF001319">
    <property type="entry name" value="PRK00258.3-3"/>
    <property type="match status" value="1"/>
</dbReference>
<comment type="subunit">
    <text evidence="8">Homodimer.</text>
</comment>
<dbReference type="GO" id="GO:0004764">
    <property type="term" value="F:shikimate 3-dehydrogenase (NADP+) activity"/>
    <property type="evidence" value="ECO:0007669"/>
    <property type="project" value="UniProtKB-UniRule"/>
</dbReference>
<comment type="function">
    <text evidence="8">Involved in the biosynthesis of the chorismate, which leads to the biosynthesis of aromatic amino acids. Catalyzes the reversible NADPH linked reduction of 3-dehydroshikimate (DHSA) to yield shikimate (SA).</text>
</comment>
<dbReference type="SUPFAM" id="SSF53223">
    <property type="entry name" value="Aminoacid dehydrogenase-like, N-terminal domain"/>
    <property type="match status" value="1"/>
</dbReference>
<feature type="active site" description="Proton acceptor" evidence="8">
    <location>
        <position position="73"/>
    </location>
</feature>
<dbReference type="InterPro" id="IPR041121">
    <property type="entry name" value="SDH_C"/>
</dbReference>
<keyword evidence="6 8" id="KW-0057">Aromatic amino acid biosynthesis</keyword>
<feature type="domain" description="Quinate/shikimate 5-dehydrogenase/glutamyl-tRNA reductase" evidence="9">
    <location>
        <begin position="125"/>
        <end position="180"/>
    </location>
</feature>
<evidence type="ECO:0000256" key="8">
    <source>
        <dbReference type="HAMAP-Rule" id="MF_00222"/>
    </source>
</evidence>
<dbReference type="InterPro" id="IPR011342">
    <property type="entry name" value="Shikimate_DH"/>
</dbReference>
<feature type="domain" description="Shikimate dehydrogenase substrate binding N-terminal" evidence="10">
    <location>
        <begin position="14"/>
        <end position="96"/>
    </location>
</feature>
<dbReference type="Pfam" id="PF18317">
    <property type="entry name" value="SDH_C"/>
    <property type="match status" value="1"/>
</dbReference>